<dbReference type="GO" id="GO:0020037">
    <property type="term" value="F:heme binding"/>
    <property type="evidence" value="ECO:0007669"/>
    <property type="project" value="InterPro"/>
</dbReference>
<name>U2ZWY8_VIBPR</name>
<dbReference type="STRING" id="1219065.VPR01S_01_03960"/>
<proteinExistence type="predicted"/>
<gene>
    <name evidence="2" type="ORF">VPR01S_01_03960</name>
</gene>
<comment type="caution">
    <text evidence="2">The sequence shown here is derived from an EMBL/GenBank/DDBJ whole genome shotgun (WGS) entry which is preliminary data.</text>
</comment>
<dbReference type="Pfam" id="PF07700">
    <property type="entry name" value="HNOB"/>
    <property type="match status" value="1"/>
</dbReference>
<dbReference type="InterPro" id="IPR011644">
    <property type="entry name" value="Heme_NO-bd"/>
</dbReference>
<dbReference type="Gene3D" id="3.90.1520.10">
    <property type="entry name" value="H-NOX domain"/>
    <property type="match status" value="1"/>
</dbReference>
<evidence type="ECO:0000313" key="2">
    <source>
        <dbReference type="EMBL" id="GAD65622.1"/>
    </source>
</evidence>
<sequence length="124" mass="14188">MKGIIFTEFMDLVEEKFGLEVLDTVLRMSANPGAYTSVGSYDHRELVRLIQNLSQVTGVSAEQLQQLFGRAAFDNLYLSLPSNVSTPYFSSCFAFIRHVEEYIHLEVKKLYPDAKPPRFEFISE</sequence>
<protein>
    <recommendedName>
        <fullName evidence="1">Heme NO-binding domain-containing protein</fullName>
    </recommendedName>
</protein>
<evidence type="ECO:0000313" key="3">
    <source>
        <dbReference type="Proteomes" id="UP000016570"/>
    </source>
</evidence>
<accession>U2ZWY8</accession>
<keyword evidence="3" id="KW-1185">Reference proteome</keyword>
<dbReference type="AlphaFoldDB" id="U2ZWY8"/>
<feature type="domain" description="Heme NO-binding" evidence="1">
    <location>
        <begin position="2"/>
        <end position="121"/>
    </location>
</feature>
<evidence type="ECO:0000259" key="1">
    <source>
        <dbReference type="Pfam" id="PF07700"/>
    </source>
</evidence>
<dbReference type="SUPFAM" id="SSF111126">
    <property type="entry name" value="Ligand-binding domain in the NO signalling and Golgi transport"/>
    <property type="match status" value="1"/>
</dbReference>
<organism evidence="2 3">
    <name type="scientific">Vibrio proteolyticus NBRC 13287</name>
    <dbReference type="NCBI Taxonomy" id="1219065"/>
    <lineage>
        <taxon>Bacteria</taxon>
        <taxon>Pseudomonadati</taxon>
        <taxon>Pseudomonadota</taxon>
        <taxon>Gammaproteobacteria</taxon>
        <taxon>Vibrionales</taxon>
        <taxon>Vibrionaceae</taxon>
        <taxon>Vibrio</taxon>
    </lineage>
</organism>
<dbReference type="InterPro" id="IPR024096">
    <property type="entry name" value="NO_sig/Golgi_transp_ligand-bd"/>
</dbReference>
<dbReference type="Proteomes" id="UP000016570">
    <property type="component" value="Unassembled WGS sequence"/>
</dbReference>
<dbReference type="InterPro" id="IPR038158">
    <property type="entry name" value="H-NOX_domain_sf"/>
</dbReference>
<reference evidence="2 3" key="1">
    <citation type="submission" date="2013-09" db="EMBL/GenBank/DDBJ databases">
        <title>Whole genome shotgun sequence of Vibrio proteolyticus NBRC 13287.</title>
        <authorList>
            <person name="Isaki S."/>
            <person name="Hosoyama A."/>
            <person name="Numata M."/>
            <person name="Hashimoto M."/>
            <person name="Hosoyama Y."/>
            <person name="Tsuchikane K."/>
            <person name="Noguchi M."/>
            <person name="Hirakata S."/>
            <person name="Ichikawa N."/>
            <person name="Ohji S."/>
            <person name="Yamazoe A."/>
            <person name="Fujita N."/>
        </authorList>
    </citation>
    <scope>NUCLEOTIDE SEQUENCE [LARGE SCALE GENOMIC DNA]</scope>
    <source>
        <strain evidence="2 3">NBRC 13287</strain>
    </source>
</reference>
<dbReference type="EMBL" id="BATJ01000001">
    <property type="protein sequence ID" value="GAD65622.1"/>
    <property type="molecule type" value="Genomic_DNA"/>
</dbReference>
<dbReference type="eggNOG" id="COG1719">
    <property type="taxonomic scope" value="Bacteria"/>
</dbReference>